<organism evidence="3 4">
    <name type="scientific">Marinimicrobium koreense</name>
    <dbReference type="NCBI Taxonomy" id="306545"/>
    <lineage>
        <taxon>Bacteria</taxon>
        <taxon>Pseudomonadati</taxon>
        <taxon>Pseudomonadota</taxon>
        <taxon>Gammaproteobacteria</taxon>
        <taxon>Cellvibrionales</taxon>
        <taxon>Cellvibrionaceae</taxon>
        <taxon>Marinimicrobium</taxon>
    </lineage>
</organism>
<keyword evidence="2" id="KW-0732">Signal</keyword>
<dbReference type="SUPFAM" id="SSF111384">
    <property type="entry name" value="OmpH-like"/>
    <property type="match status" value="1"/>
</dbReference>
<dbReference type="InterPro" id="IPR005632">
    <property type="entry name" value="Chaperone_Skp"/>
</dbReference>
<dbReference type="Pfam" id="PF03938">
    <property type="entry name" value="OmpH"/>
    <property type="match status" value="1"/>
</dbReference>
<proteinExistence type="inferred from homology"/>
<name>A0A3N1P3N9_9GAMM</name>
<dbReference type="GO" id="GO:0050821">
    <property type="term" value="P:protein stabilization"/>
    <property type="evidence" value="ECO:0007669"/>
    <property type="project" value="TreeGrafter"/>
</dbReference>
<evidence type="ECO:0000313" key="4">
    <source>
        <dbReference type="Proteomes" id="UP000273643"/>
    </source>
</evidence>
<dbReference type="RefSeq" id="WP_123636805.1">
    <property type="nucleotide sequence ID" value="NZ_RJUK01000001.1"/>
</dbReference>
<sequence length="197" mass="21872">MAHSQLFPRNAGFLVGTSRSFKAHCIGMVALLACACTRAEPTFAVVDLTDAVFATKVAVARLEALRDNPTFQQYQSALESAEADLQNLDRRAQASGLSESQREMVQGRIEHIQRELIDTGQDLERWLQAQKRAIFEELSPLARTALDELARERQLDLIIAEDAIIYAQARWVLTPSLTERIDRGTAPSGAMSELSDE</sequence>
<gene>
    <name evidence="3" type="ORF">EDC38_0028</name>
</gene>
<evidence type="ECO:0000256" key="2">
    <source>
        <dbReference type="ARBA" id="ARBA00022729"/>
    </source>
</evidence>
<dbReference type="AlphaFoldDB" id="A0A3N1P3N9"/>
<dbReference type="EMBL" id="RJUK01000001">
    <property type="protein sequence ID" value="ROQ19446.1"/>
    <property type="molecule type" value="Genomic_DNA"/>
</dbReference>
<evidence type="ECO:0000256" key="1">
    <source>
        <dbReference type="ARBA" id="ARBA00009091"/>
    </source>
</evidence>
<dbReference type="GO" id="GO:0051082">
    <property type="term" value="F:unfolded protein binding"/>
    <property type="evidence" value="ECO:0007669"/>
    <property type="project" value="InterPro"/>
</dbReference>
<dbReference type="SMART" id="SM00935">
    <property type="entry name" value="OmpH"/>
    <property type="match status" value="1"/>
</dbReference>
<reference evidence="3 4" key="1">
    <citation type="submission" date="2018-11" db="EMBL/GenBank/DDBJ databases">
        <title>Genomic Encyclopedia of Type Strains, Phase IV (KMG-IV): sequencing the most valuable type-strain genomes for metagenomic binning, comparative biology and taxonomic classification.</title>
        <authorList>
            <person name="Goeker M."/>
        </authorList>
    </citation>
    <scope>NUCLEOTIDE SEQUENCE [LARGE SCALE GENOMIC DNA]</scope>
    <source>
        <strain evidence="3 4">DSM 16974</strain>
    </source>
</reference>
<protein>
    <submittedName>
        <fullName evidence="3">Periplasmic chaperone for outer membrane proteins Skp</fullName>
    </submittedName>
</protein>
<dbReference type="PANTHER" id="PTHR35089">
    <property type="entry name" value="CHAPERONE PROTEIN SKP"/>
    <property type="match status" value="1"/>
</dbReference>
<dbReference type="PANTHER" id="PTHR35089:SF1">
    <property type="entry name" value="CHAPERONE PROTEIN SKP"/>
    <property type="match status" value="1"/>
</dbReference>
<dbReference type="Proteomes" id="UP000273643">
    <property type="component" value="Unassembled WGS sequence"/>
</dbReference>
<comment type="caution">
    <text evidence="3">The sequence shown here is derived from an EMBL/GenBank/DDBJ whole genome shotgun (WGS) entry which is preliminary data.</text>
</comment>
<dbReference type="InterPro" id="IPR024930">
    <property type="entry name" value="Skp_dom_sf"/>
</dbReference>
<evidence type="ECO:0000313" key="3">
    <source>
        <dbReference type="EMBL" id="ROQ19446.1"/>
    </source>
</evidence>
<dbReference type="GO" id="GO:0005829">
    <property type="term" value="C:cytosol"/>
    <property type="evidence" value="ECO:0007669"/>
    <property type="project" value="TreeGrafter"/>
</dbReference>
<comment type="similarity">
    <text evidence="1">Belongs to the Skp family.</text>
</comment>
<accession>A0A3N1P3N9</accession>
<dbReference type="Gene3D" id="3.30.910.20">
    <property type="entry name" value="Skp domain"/>
    <property type="match status" value="1"/>
</dbReference>
<keyword evidence="4" id="KW-1185">Reference proteome</keyword>